<keyword evidence="6 10" id="KW-0808">Transferase</keyword>
<dbReference type="PANTHER" id="PTHR18919">
    <property type="entry name" value="ACETYL-COA C-ACYLTRANSFERASE"/>
    <property type="match status" value="1"/>
</dbReference>
<dbReference type="PIRSF" id="PIRSF000429">
    <property type="entry name" value="Ac-CoA_Ac_transf"/>
    <property type="match status" value="1"/>
</dbReference>
<dbReference type="PROSITE" id="PS00099">
    <property type="entry name" value="THIOLASE_3"/>
    <property type="match status" value="1"/>
</dbReference>
<evidence type="ECO:0000256" key="7">
    <source>
        <dbReference type="ARBA" id="ARBA00023315"/>
    </source>
</evidence>
<keyword evidence="7 10" id="KW-0012">Acyltransferase</keyword>
<evidence type="ECO:0000313" key="14">
    <source>
        <dbReference type="Proteomes" id="UP001159329"/>
    </source>
</evidence>
<dbReference type="GO" id="GO:0044281">
    <property type="term" value="P:small molecule metabolic process"/>
    <property type="evidence" value="ECO:0007669"/>
    <property type="project" value="UniProtKB-ARBA"/>
</dbReference>
<dbReference type="Pfam" id="PF02803">
    <property type="entry name" value="Thiolase_C"/>
    <property type="match status" value="1"/>
</dbReference>
<feature type="active site" description="Proton acceptor" evidence="9">
    <location>
        <position position="377"/>
    </location>
</feature>
<dbReference type="InterPro" id="IPR002155">
    <property type="entry name" value="Thiolase"/>
</dbReference>
<organism evidence="13 14">
    <name type="scientific">Acinetobacter courvalinii</name>
    <dbReference type="NCBI Taxonomy" id="280147"/>
    <lineage>
        <taxon>Bacteria</taxon>
        <taxon>Pseudomonadati</taxon>
        <taxon>Pseudomonadota</taxon>
        <taxon>Gammaproteobacteria</taxon>
        <taxon>Moraxellales</taxon>
        <taxon>Moraxellaceae</taxon>
        <taxon>Acinetobacter</taxon>
    </lineage>
</organism>
<evidence type="ECO:0000256" key="2">
    <source>
        <dbReference type="ARBA" id="ARBA00005071"/>
    </source>
</evidence>
<evidence type="ECO:0000256" key="9">
    <source>
        <dbReference type="PIRSR" id="PIRSR000429-1"/>
    </source>
</evidence>
<name>A0AA42L8N9_9GAMM</name>
<dbReference type="PANTHER" id="PTHR18919:SF164">
    <property type="entry name" value="ACETYL-COA ACETYLTRANSFERASE"/>
    <property type="match status" value="1"/>
</dbReference>
<evidence type="ECO:0000256" key="6">
    <source>
        <dbReference type="ARBA" id="ARBA00022679"/>
    </source>
</evidence>
<feature type="domain" description="Thiolase C-terminal" evidence="12">
    <location>
        <begin position="269"/>
        <end position="389"/>
    </location>
</feature>
<comment type="pathway">
    <text evidence="2">Aromatic compound metabolism; beta-ketoadipate pathway; acetyl-CoA and succinyl-CoA from 3-oxoadipate: step 2/2.</text>
</comment>
<reference evidence="13" key="1">
    <citation type="submission" date="2022-09" db="EMBL/GenBank/DDBJ databases">
        <title>Intensive care unit water sources are persistently colonized with multi-drug resistant bacteria and are the site of extensive horizontal gene transfer of antibiotic resistance genes.</title>
        <authorList>
            <person name="Diorio-Toth L."/>
        </authorList>
    </citation>
    <scope>NUCLEOTIDE SEQUENCE</scope>
    <source>
        <strain evidence="13">GD04005</strain>
    </source>
</reference>
<dbReference type="EMBL" id="JAOEEO010000008">
    <property type="protein sequence ID" value="MDH0565358.1"/>
    <property type="molecule type" value="Genomic_DNA"/>
</dbReference>
<dbReference type="InterPro" id="IPR020610">
    <property type="entry name" value="Thiolase_AS"/>
</dbReference>
<evidence type="ECO:0000259" key="12">
    <source>
        <dbReference type="Pfam" id="PF02803"/>
    </source>
</evidence>
<proteinExistence type="inferred from homology"/>
<gene>
    <name evidence="13" type="ORF">N7644_16960</name>
</gene>
<comment type="caution">
    <text evidence="13">The sequence shown here is derived from an EMBL/GenBank/DDBJ whole genome shotgun (WGS) entry which is preliminary data.</text>
</comment>
<dbReference type="Proteomes" id="UP001159329">
    <property type="component" value="Unassembled WGS sequence"/>
</dbReference>
<evidence type="ECO:0000256" key="10">
    <source>
        <dbReference type="RuleBase" id="RU003557"/>
    </source>
</evidence>
<comment type="similarity">
    <text evidence="3 10">Belongs to the thiolase-like superfamily. Thiolase family.</text>
</comment>
<evidence type="ECO:0000256" key="8">
    <source>
        <dbReference type="ARBA" id="ARBA00041222"/>
    </source>
</evidence>
<dbReference type="InterPro" id="IPR020617">
    <property type="entry name" value="Thiolase_C"/>
</dbReference>
<dbReference type="InterPro" id="IPR020615">
    <property type="entry name" value="Thiolase_acyl_enz_int_AS"/>
</dbReference>
<feature type="domain" description="Thiolase N-terminal" evidence="11">
    <location>
        <begin position="4"/>
        <end position="260"/>
    </location>
</feature>
<dbReference type="EC" id="2.3.1.174" evidence="4"/>
<protein>
    <recommendedName>
        <fullName evidence="5">Beta-ketoadipyl-CoA thiolase</fullName>
        <ecNumber evidence="4">2.3.1.174</ecNumber>
    </recommendedName>
    <alternativeName>
        <fullName evidence="8">3-oxoadipyl-CoA thiolase</fullName>
    </alternativeName>
</protein>
<sequence>MTDIVIVNGARTAMGGFQGALSGVTAPELGAVTIKEAIARSGLQPTDVEEVIMGCVLPAGLKQGPARQAMRKAGLPDSTGAVTINKLCGSGMKAVMQAADMIKAGSAEIVVAGGMESMTNAPYVLPKARGGYRMGHGEIKDHMFLDGLEDAETGRLMGSFAQDMANQRHYTREQMDDFAIRSLHRAQKAITEGYFKDEIVPVTVSTRKGEVIVDQDEQPLSAKIDKIPSLKPAFAKDGTITAANASSISDGASALVLTSSEVAAQRGLQPLAKIIATASNSQHPSEFTIAPVGAIEKVLKKAGWDAQEVDLWEINEAFAMVTMCPIDDFKLDAEKVNINGGACALGHPVGSTGSRIILTLIHALKRTGGKKGVAALCIGGGEATAVAIELI</sequence>
<dbReference type="AlphaFoldDB" id="A0AA42L8N9"/>
<comment type="function">
    <text evidence="1">Catalyzes thiolytic cleavage of beta-ketoadipyl-CoA to succinyl-CoA and acetyl-CoA.</text>
</comment>
<dbReference type="RefSeq" id="WP_279696807.1">
    <property type="nucleotide sequence ID" value="NZ_JAOEEO010000008.1"/>
</dbReference>
<evidence type="ECO:0000256" key="4">
    <source>
        <dbReference type="ARBA" id="ARBA00012233"/>
    </source>
</evidence>
<dbReference type="SUPFAM" id="SSF53901">
    <property type="entry name" value="Thiolase-like"/>
    <property type="match status" value="2"/>
</dbReference>
<dbReference type="CDD" id="cd00751">
    <property type="entry name" value="thiolase"/>
    <property type="match status" value="1"/>
</dbReference>
<feature type="active site" description="Acyl-thioester intermediate" evidence="9">
    <location>
        <position position="88"/>
    </location>
</feature>
<dbReference type="Gene3D" id="3.40.47.10">
    <property type="match status" value="2"/>
</dbReference>
<dbReference type="Pfam" id="PF00108">
    <property type="entry name" value="Thiolase_N"/>
    <property type="match status" value="1"/>
</dbReference>
<dbReference type="InterPro" id="IPR016039">
    <property type="entry name" value="Thiolase-like"/>
</dbReference>
<evidence type="ECO:0000313" key="13">
    <source>
        <dbReference type="EMBL" id="MDH0565358.1"/>
    </source>
</evidence>
<accession>A0AA42L8N9</accession>
<evidence type="ECO:0000256" key="1">
    <source>
        <dbReference type="ARBA" id="ARBA00003720"/>
    </source>
</evidence>
<evidence type="ECO:0000256" key="5">
    <source>
        <dbReference type="ARBA" id="ARBA00016181"/>
    </source>
</evidence>
<dbReference type="GO" id="GO:0033812">
    <property type="term" value="F:3-oxoadipyl-CoA thiolase activity"/>
    <property type="evidence" value="ECO:0007669"/>
    <property type="project" value="UniProtKB-EC"/>
</dbReference>
<dbReference type="FunFam" id="3.40.47.10:FF:000010">
    <property type="entry name" value="Acetyl-CoA acetyltransferase (Thiolase)"/>
    <property type="match status" value="1"/>
</dbReference>
<evidence type="ECO:0000256" key="3">
    <source>
        <dbReference type="ARBA" id="ARBA00010982"/>
    </source>
</evidence>
<evidence type="ECO:0000259" key="11">
    <source>
        <dbReference type="Pfam" id="PF00108"/>
    </source>
</evidence>
<dbReference type="NCBIfam" id="TIGR01930">
    <property type="entry name" value="AcCoA-C-Actrans"/>
    <property type="match status" value="1"/>
</dbReference>
<dbReference type="PROSITE" id="PS00098">
    <property type="entry name" value="THIOLASE_1"/>
    <property type="match status" value="1"/>
</dbReference>
<feature type="active site" description="Proton acceptor" evidence="9">
    <location>
        <position position="347"/>
    </location>
</feature>
<dbReference type="InterPro" id="IPR020616">
    <property type="entry name" value="Thiolase_N"/>
</dbReference>